<dbReference type="EMBL" id="LANI01000001">
    <property type="protein sequence ID" value="KKJ78782.1"/>
    <property type="molecule type" value="Genomic_DNA"/>
</dbReference>
<keyword evidence="5 7" id="KW-1133">Transmembrane helix</keyword>
<feature type="transmembrane region" description="Helical" evidence="7">
    <location>
        <begin position="12"/>
        <end position="42"/>
    </location>
</feature>
<dbReference type="GO" id="GO:0005886">
    <property type="term" value="C:plasma membrane"/>
    <property type="evidence" value="ECO:0007669"/>
    <property type="project" value="UniProtKB-SubCell"/>
</dbReference>
<comment type="similarity">
    <text evidence="7">Belongs to the TRAP transporter large permease family.</text>
</comment>
<evidence type="ECO:0000256" key="1">
    <source>
        <dbReference type="ARBA" id="ARBA00004429"/>
    </source>
</evidence>
<feature type="domain" description="TRAP C4-dicarboxylate transport system permease DctM subunit" evidence="8">
    <location>
        <begin position="13"/>
        <end position="429"/>
    </location>
</feature>
<dbReference type="NCBIfam" id="TIGR00786">
    <property type="entry name" value="dctM"/>
    <property type="match status" value="1"/>
</dbReference>
<evidence type="ECO:0000256" key="5">
    <source>
        <dbReference type="ARBA" id="ARBA00022989"/>
    </source>
</evidence>
<feature type="transmembrane region" description="Helical" evidence="7">
    <location>
        <begin position="405"/>
        <end position="426"/>
    </location>
</feature>
<feature type="transmembrane region" description="Helical" evidence="7">
    <location>
        <begin position="326"/>
        <end position="354"/>
    </location>
</feature>
<keyword evidence="7" id="KW-0813">Transport</keyword>
<organism evidence="9 10">
    <name type="scientific">Kiloniella litopenaei</name>
    <dbReference type="NCBI Taxonomy" id="1549748"/>
    <lineage>
        <taxon>Bacteria</taxon>
        <taxon>Pseudomonadati</taxon>
        <taxon>Pseudomonadota</taxon>
        <taxon>Alphaproteobacteria</taxon>
        <taxon>Rhodospirillales</taxon>
        <taxon>Kiloniellaceae</taxon>
        <taxon>Kiloniella</taxon>
    </lineage>
</organism>
<reference evidence="9 10" key="1">
    <citation type="submission" date="2015-03" db="EMBL/GenBank/DDBJ databases">
        <title>Genome sequence of Kiloniella sp. P1-1, isolated from the gut microflora of Pacific white shrimp, Penaeus vannamei.</title>
        <authorList>
            <person name="Shao Z."/>
            <person name="Wang L."/>
            <person name="Li X."/>
        </authorList>
    </citation>
    <scope>NUCLEOTIDE SEQUENCE [LARGE SCALE GENOMIC DNA]</scope>
    <source>
        <strain evidence="9 10">P1-1</strain>
    </source>
</reference>
<sequence length="439" mass="46713">MEISIEIVTLMMLGALLLLMLLGQPLAFITLSIAVVGALVFVGPNALPLLASRIYAFVTEPVLIAVPIFVLMATILERSGVAKDIYDAMYVWAGALNGGVAIQTMIVAVLLAAITGIVGGEVVMLGLVALPQLLRLGYNKHLALGILASGGALGTMIPPSIVLILYGLTAGVSTGQLFIAAVIPGLVLASLYILYIFVMCQLNPTIGPGLPKEECLPLLERIKHLKKMAGPLLIAVWILGSIYTGIASVTESAGIGCVAAMGISFFRKKLTRETLHQALITTMDTCGRLFWLSFGAAALIGVFNIVGGSKYLVELMSGLSLGPTGIILVMMAILIVLGMFMDWIGILILTMPIFVPIIKMLGFDPVWFGILFCLNMQMSFISPPFGPACFYLKSVAPPEISLGDIFRGVLPFMLIQIAALGLLISFPELATWLPSILSY</sequence>
<evidence type="ECO:0000256" key="7">
    <source>
        <dbReference type="RuleBase" id="RU369079"/>
    </source>
</evidence>
<evidence type="ECO:0000256" key="4">
    <source>
        <dbReference type="ARBA" id="ARBA00022692"/>
    </source>
</evidence>
<dbReference type="AlphaFoldDB" id="A0A0M2RAD2"/>
<keyword evidence="2" id="KW-1003">Cell membrane</keyword>
<comment type="subcellular location">
    <subcellularLocation>
        <location evidence="1 7">Cell inner membrane</location>
        <topology evidence="1 7">Multi-pass membrane protein</topology>
    </subcellularLocation>
</comment>
<feature type="transmembrane region" description="Helical" evidence="7">
    <location>
        <begin position="289"/>
        <end position="306"/>
    </location>
</feature>
<dbReference type="PIRSF" id="PIRSF006066">
    <property type="entry name" value="HI0050"/>
    <property type="match status" value="1"/>
</dbReference>
<dbReference type="Proteomes" id="UP000034491">
    <property type="component" value="Unassembled WGS sequence"/>
</dbReference>
<feature type="transmembrane region" description="Helical" evidence="7">
    <location>
        <begin position="142"/>
        <end position="166"/>
    </location>
</feature>
<dbReference type="PATRIC" id="fig|1549748.8.peg.338"/>
<comment type="caution">
    <text evidence="7">Lacks conserved residue(s) required for the propagation of feature annotation.</text>
</comment>
<evidence type="ECO:0000259" key="8">
    <source>
        <dbReference type="Pfam" id="PF06808"/>
    </source>
</evidence>
<feature type="transmembrane region" description="Helical" evidence="7">
    <location>
        <begin position="54"/>
        <end position="76"/>
    </location>
</feature>
<proteinExistence type="inferred from homology"/>
<evidence type="ECO:0000256" key="2">
    <source>
        <dbReference type="ARBA" id="ARBA00022475"/>
    </source>
</evidence>
<keyword evidence="4 7" id="KW-0812">Transmembrane</keyword>
<comment type="subunit">
    <text evidence="7">The complex comprises the extracytoplasmic solute receptor protein and the two transmembrane proteins.</text>
</comment>
<comment type="caution">
    <text evidence="9">The sequence shown here is derived from an EMBL/GenBank/DDBJ whole genome shotgun (WGS) entry which is preliminary data.</text>
</comment>
<keyword evidence="6 7" id="KW-0472">Membrane</keyword>
<dbReference type="PANTHER" id="PTHR33362">
    <property type="entry name" value="SIALIC ACID TRAP TRANSPORTER PERMEASE PROTEIN SIAT-RELATED"/>
    <property type="match status" value="1"/>
</dbReference>
<dbReference type="Pfam" id="PF06808">
    <property type="entry name" value="DctM"/>
    <property type="match status" value="1"/>
</dbReference>
<evidence type="ECO:0000256" key="6">
    <source>
        <dbReference type="ARBA" id="ARBA00023136"/>
    </source>
</evidence>
<name>A0A0M2RAD2_9PROT</name>
<dbReference type="RefSeq" id="WP_046501999.1">
    <property type="nucleotide sequence ID" value="NZ_LANI01000001.1"/>
</dbReference>
<dbReference type="InterPro" id="IPR010656">
    <property type="entry name" value="DctM"/>
</dbReference>
<dbReference type="InterPro" id="IPR004681">
    <property type="entry name" value="TRAP_DctM"/>
</dbReference>
<feature type="transmembrane region" description="Helical" evidence="7">
    <location>
        <begin position="112"/>
        <end position="130"/>
    </location>
</feature>
<gene>
    <name evidence="9" type="ORF">WH95_01575</name>
</gene>
<keyword evidence="10" id="KW-1185">Reference proteome</keyword>
<dbReference type="PANTHER" id="PTHR33362:SF7">
    <property type="entry name" value="SLL1103 PROTEIN"/>
    <property type="match status" value="1"/>
</dbReference>
<keyword evidence="3 7" id="KW-0997">Cell inner membrane</keyword>
<dbReference type="STRING" id="1549748.WH95_01575"/>
<evidence type="ECO:0000313" key="9">
    <source>
        <dbReference type="EMBL" id="KKJ78782.1"/>
    </source>
</evidence>
<comment type="function">
    <text evidence="7">Part of the tripartite ATP-independent periplasmic (TRAP) transport system.</text>
</comment>
<protein>
    <recommendedName>
        <fullName evidence="7">TRAP transporter large permease protein</fullName>
    </recommendedName>
</protein>
<dbReference type="OrthoDB" id="7339120at2"/>
<evidence type="ECO:0000256" key="3">
    <source>
        <dbReference type="ARBA" id="ARBA00022519"/>
    </source>
</evidence>
<accession>A0A0M2RAD2</accession>
<dbReference type="GO" id="GO:0022857">
    <property type="term" value="F:transmembrane transporter activity"/>
    <property type="evidence" value="ECO:0007669"/>
    <property type="project" value="UniProtKB-UniRule"/>
</dbReference>
<feature type="transmembrane region" description="Helical" evidence="7">
    <location>
        <begin position="228"/>
        <end position="246"/>
    </location>
</feature>
<evidence type="ECO:0000313" key="10">
    <source>
        <dbReference type="Proteomes" id="UP000034491"/>
    </source>
</evidence>
<feature type="transmembrane region" description="Helical" evidence="7">
    <location>
        <begin position="178"/>
        <end position="198"/>
    </location>
</feature>